<feature type="domain" description="YrdC-like" evidence="14">
    <location>
        <begin position="9"/>
        <end position="199"/>
    </location>
</feature>
<evidence type="ECO:0000256" key="12">
    <source>
        <dbReference type="ARBA" id="ARBA00048366"/>
    </source>
</evidence>
<keyword evidence="8 13" id="KW-0548">Nucleotidyltransferase</keyword>
<accession>A0ABY9E916</accession>
<dbReference type="InterPro" id="IPR010923">
    <property type="entry name" value="T(6)A37_SUA5"/>
</dbReference>
<comment type="subcellular location">
    <subcellularLocation>
        <location evidence="1 13">Cytoplasm</location>
    </subcellularLocation>
</comment>
<comment type="function">
    <text evidence="13">Required for the formation of a threonylcarbamoyl group on adenosine at position 37 (t(6)A37) in tRNAs that read codons beginning with adenine.</text>
</comment>
<evidence type="ECO:0000256" key="5">
    <source>
        <dbReference type="ARBA" id="ARBA00022490"/>
    </source>
</evidence>
<keyword evidence="16" id="KW-1185">Reference proteome</keyword>
<evidence type="ECO:0000256" key="7">
    <source>
        <dbReference type="ARBA" id="ARBA00022694"/>
    </source>
</evidence>
<evidence type="ECO:0000256" key="6">
    <source>
        <dbReference type="ARBA" id="ARBA00022679"/>
    </source>
</evidence>
<comment type="catalytic activity">
    <reaction evidence="12 13">
        <text>L-threonine + hydrogencarbonate + ATP = L-threonylcarbamoyladenylate + diphosphate + H2O</text>
        <dbReference type="Rhea" id="RHEA:36407"/>
        <dbReference type="ChEBI" id="CHEBI:15377"/>
        <dbReference type="ChEBI" id="CHEBI:17544"/>
        <dbReference type="ChEBI" id="CHEBI:30616"/>
        <dbReference type="ChEBI" id="CHEBI:33019"/>
        <dbReference type="ChEBI" id="CHEBI:57926"/>
        <dbReference type="ChEBI" id="CHEBI:73682"/>
        <dbReference type="EC" id="2.7.7.87"/>
    </reaction>
</comment>
<organism evidence="15 16">
    <name type="scientific">Borreliella carolinensis</name>
    <dbReference type="NCBI Taxonomy" id="478174"/>
    <lineage>
        <taxon>Bacteria</taxon>
        <taxon>Pseudomonadati</taxon>
        <taxon>Spirochaetota</taxon>
        <taxon>Spirochaetia</taxon>
        <taxon>Spirochaetales</taxon>
        <taxon>Borreliaceae</taxon>
        <taxon>Borreliella</taxon>
    </lineage>
</organism>
<dbReference type="Gene3D" id="3.40.50.11030">
    <property type="entry name" value="Threonylcarbamoyl-AMP synthase, C-terminal domain"/>
    <property type="match status" value="1"/>
</dbReference>
<evidence type="ECO:0000256" key="11">
    <source>
        <dbReference type="ARBA" id="ARBA00029774"/>
    </source>
</evidence>
<dbReference type="EMBL" id="CP124072">
    <property type="protein sequence ID" value="WKC91094.1"/>
    <property type="molecule type" value="Genomic_DNA"/>
</dbReference>
<dbReference type="Pfam" id="PF01300">
    <property type="entry name" value="Sua5_yciO_yrdC"/>
    <property type="match status" value="1"/>
</dbReference>
<name>A0ABY9E916_9SPIR</name>
<evidence type="ECO:0000256" key="1">
    <source>
        <dbReference type="ARBA" id="ARBA00004496"/>
    </source>
</evidence>
<dbReference type="InterPro" id="IPR050156">
    <property type="entry name" value="TC-AMP_synthase_SUA5"/>
</dbReference>
<dbReference type="Proteomes" id="UP001304851">
    <property type="component" value="Chromosome"/>
</dbReference>
<dbReference type="PANTHER" id="PTHR17490:SF16">
    <property type="entry name" value="THREONYLCARBAMOYL-AMP SYNTHASE"/>
    <property type="match status" value="1"/>
</dbReference>
<keyword evidence="10 13" id="KW-0067">ATP-binding</keyword>
<evidence type="ECO:0000256" key="3">
    <source>
        <dbReference type="ARBA" id="ARBA00012584"/>
    </source>
</evidence>
<evidence type="ECO:0000256" key="9">
    <source>
        <dbReference type="ARBA" id="ARBA00022741"/>
    </source>
</evidence>
<evidence type="ECO:0000256" key="10">
    <source>
        <dbReference type="ARBA" id="ARBA00022840"/>
    </source>
</evidence>
<dbReference type="PROSITE" id="PS51163">
    <property type="entry name" value="YRDC"/>
    <property type="match status" value="1"/>
</dbReference>
<dbReference type="NCBIfam" id="TIGR00057">
    <property type="entry name" value="L-threonylcarbamoyladenylate synthase"/>
    <property type="match status" value="1"/>
</dbReference>
<keyword evidence="5 13" id="KW-0963">Cytoplasm</keyword>
<dbReference type="InterPro" id="IPR006070">
    <property type="entry name" value="Sua5-like_dom"/>
</dbReference>
<evidence type="ECO:0000256" key="13">
    <source>
        <dbReference type="PIRNR" id="PIRNR004930"/>
    </source>
</evidence>
<keyword evidence="9 13" id="KW-0547">Nucleotide-binding</keyword>
<comment type="similarity">
    <text evidence="2 13">Belongs to the SUA5 family.</text>
</comment>
<dbReference type="PANTHER" id="PTHR17490">
    <property type="entry name" value="SUA5"/>
    <property type="match status" value="1"/>
</dbReference>
<protein>
    <recommendedName>
        <fullName evidence="4 13">Threonylcarbamoyl-AMP synthase</fullName>
        <shortName evidence="13">TC-AMP synthase</shortName>
        <ecNumber evidence="3 13">2.7.7.87</ecNumber>
    </recommendedName>
    <alternativeName>
        <fullName evidence="11 13">L-threonylcarbamoyladenylate synthase</fullName>
    </alternativeName>
</protein>
<evidence type="ECO:0000256" key="2">
    <source>
        <dbReference type="ARBA" id="ARBA00007663"/>
    </source>
</evidence>
<evidence type="ECO:0000313" key="16">
    <source>
        <dbReference type="Proteomes" id="UP001304851"/>
    </source>
</evidence>
<evidence type="ECO:0000259" key="14">
    <source>
        <dbReference type="PROSITE" id="PS51163"/>
    </source>
</evidence>
<dbReference type="InterPro" id="IPR017945">
    <property type="entry name" value="DHBP_synth_RibB-like_a/b_dom"/>
</dbReference>
<evidence type="ECO:0000313" key="15">
    <source>
        <dbReference type="EMBL" id="WKC91094.1"/>
    </source>
</evidence>
<dbReference type="Pfam" id="PF03481">
    <property type="entry name" value="Sua5_C"/>
    <property type="match status" value="1"/>
</dbReference>
<dbReference type="PIRSF" id="PIRSF004930">
    <property type="entry name" value="Tln_factor_SUA5"/>
    <property type="match status" value="1"/>
</dbReference>
<dbReference type="RefSeq" id="WP_301341854.1">
    <property type="nucleotide sequence ID" value="NZ_CP124072.1"/>
</dbReference>
<proteinExistence type="inferred from homology"/>
<dbReference type="SUPFAM" id="SSF55821">
    <property type="entry name" value="YrdC/RibB"/>
    <property type="match status" value="1"/>
</dbReference>
<keyword evidence="7 13" id="KW-0819">tRNA processing</keyword>
<gene>
    <name evidence="15" type="ORF">QIA18_04000</name>
</gene>
<sequence length="343" mass="39043">MLLTEIISSSQIQKAAKLIKMGELVVFPTETVYGIGANAYNEDAVKMIFLVKKRPINNPLIVHVDTVKKIKELSEYIPKSALMLIKKFSPGPLTYVLKKSIKISRFVSGNLDTVAIRIPANKTALRLIKASKVPIVAPSANISKRPSSTNFEMALKELNGLVRGIIKTEENKESNIGIESTVIGFDLKDNVLILRPGAITKKMIENELQGKYTVNYAETKIELKKSPGNIIEHYKPKIPVYLFKSQDNIRRYLNKDTKILITKDTLKSYLFNFLWDKKNITVFNTLEEYAQNLYKELVNSENSYKQILSEFLKDEELGYSINNRIKKASSNRFINKTDDKLLF</sequence>
<reference evidence="15" key="1">
    <citation type="submission" date="2023-04" db="EMBL/GenBank/DDBJ databases">
        <title>Genome sequencing of multiple Borrelia sensu lato isolates spanning a world-wide range of genetic and epidemiological diversity.</title>
        <authorList>
            <person name="Mongodin E.F."/>
            <person name="Fraser C.M."/>
            <person name="Rudenko N."/>
            <person name="Golovchenko M."/>
            <person name="Margos G."/>
            <person name="Fingerle V."/>
            <person name="Marques A."/>
            <person name="Kawabata H."/>
            <person name="Lopes de Carvalho I."/>
            <person name="Norte C."/>
            <person name="Nuncio S."/>
            <person name="Schutzer S.E."/>
            <person name="Luft B."/>
            <person name="Qiu W."/>
            <person name="Casjens S.R."/>
        </authorList>
    </citation>
    <scope>NUCLEOTIDE SEQUENCE [LARGE SCALE GENOMIC DNA]</scope>
    <source>
        <strain evidence="15">SCGT-18</strain>
    </source>
</reference>
<dbReference type="InterPro" id="IPR005145">
    <property type="entry name" value="Sua5_C"/>
</dbReference>
<evidence type="ECO:0000256" key="8">
    <source>
        <dbReference type="ARBA" id="ARBA00022695"/>
    </source>
</evidence>
<dbReference type="InterPro" id="IPR038385">
    <property type="entry name" value="Sua5/YwlC_C"/>
</dbReference>
<evidence type="ECO:0000256" key="4">
    <source>
        <dbReference type="ARBA" id="ARBA00015492"/>
    </source>
</evidence>
<dbReference type="Gene3D" id="3.90.870.10">
    <property type="entry name" value="DHBP synthase"/>
    <property type="match status" value="1"/>
</dbReference>
<dbReference type="GO" id="GO:0061710">
    <property type="term" value="F:L-threonylcarbamoyladenylate synthase"/>
    <property type="evidence" value="ECO:0007669"/>
    <property type="project" value="UniProtKB-EC"/>
</dbReference>
<keyword evidence="6 13" id="KW-0808">Transferase</keyword>
<dbReference type="EC" id="2.7.7.87" evidence="3 13"/>